<dbReference type="Gene3D" id="3.90.470.20">
    <property type="entry name" value="4'-phosphopantetheinyl transferase domain"/>
    <property type="match status" value="2"/>
</dbReference>
<feature type="region of interest" description="Disordered" evidence="3">
    <location>
        <begin position="484"/>
        <end position="511"/>
    </location>
</feature>
<sequence>MPPTPVGALKTNRVGVIPRLPSAPQRTMPHSRSSLTAVLESFCSTSSLASTSHLVGSGLPRRACTFSAPAAANDIKIQRSLNSAAFFSRSTFSTVAAIMGTHVRMGVDGIVNAAPGCRQSPSASPWSYNTTTTSYRYIISNEAVHDSYRRGASRRGWCGLSSYGWGAGSPSPPGPPDVLCASQRAPALMWVSTSSSASSPAVTATATTTMVHIDTAARRSNTAQTAMLNRTGVSTLGASKDKDKDEDEDEDGVNWAPSDRGGDGSDADRIRSSRSNSESNGTAVSPVHSHGSTDSTDSSSTSSVKRTISSRVASRWPPAPSAAAVADQPEETEVGAGVGQPAAAVPQTRSAASFRSHGVLEAQECHNHHLHHQLDVDRLHQHQHQDRQLGHGSLQLPPPHSAVQGSFWRQEGPGVCPAPGKLQIWWAPLDTMSTCNPPRVARYGECLSTAEAREVAGSRGPEIAARRTAARALARCVMARAVAEGAGQQQQQPQQQPSAAPSSGGWSHLPSDTAVLPKDLEFRRTVYGKPHLLTRPGWPLLHHNLTHTNDLAGVAVFRPPLDPTSPPGEVRSATDKGVRVSYAVGLDVERVDRAPRDPMALARRRLAAAEIRDLESLSSVEERARHFMWLWTLKEAYVKARGTGISAPPGLRGFAIGFEDMSIARVRELKTACGGTYSFATSPKTITLQHTIPSAGSSGDGAATPGGRAIDMVGVEGTSDGGDCRFEGAQTHFHFLLIQPTPRHVAALCVAVHPAAAAAAAAMPFPACPASSSRSQQLESSGCHPPACRTTAASEVEAWGDNPGLRHADLGDHLAALVEHWWCEPLEMEGRLSGAELTLLGAS</sequence>
<feature type="region of interest" description="Disordered" evidence="3">
    <location>
        <begin position="221"/>
        <end position="350"/>
    </location>
</feature>
<evidence type="ECO:0000256" key="2">
    <source>
        <dbReference type="ARBA" id="ARBA00022679"/>
    </source>
</evidence>
<name>A0ABQ5RUW7_9CHLO</name>
<dbReference type="EMBL" id="BSDZ01000010">
    <property type="protein sequence ID" value="GLI61226.1"/>
    <property type="molecule type" value="Genomic_DNA"/>
</dbReference>
<feature type="domain" description="4'-phosphopantetheinyl transferase" evidence="4">
    <location>
        <begin position="583"/>
        <end position="669"/>
    </location>
</feature>
<comment type="caution">
    <text evidence="5">The sequence shown here is derived from an EMBL/GenBank/DDBJ whole genome shotgun (WGS) entry which is preliminary data.</text>
</comment>
<reference evidence="5 6" key="1">
    <citation type="journal article" date="2023" name="IScience">
        <title>Expanded male sex-determining region conserved during the evolution of homothallism in the green alga Volvox.</title>
        <authorList>
            <person name="Yamamoto K."/>
            <person name="Matsuzaki R."/>
            <person name="Mahakham W."/>
            <person name="Heman W."/>
            <person name="Sekimoto H."/>
            <person name="Kawachi M."/>
            <person name="Minakuchi Y."/>
            <person name="Toyoda A."/>
            <person name="Nozaki H."/>
        </authorList>
    </citation>
    <scope>NUCLEOTIDE SEQUENCE [LARGE SCALE GENOMIC DNA]</scope>
    <source>
        <strain evidence="5 6">NIES-4468</strain>
    </source>
</reference>
<feature type="compositionally biased region" description="Low complexity" evidence="3">
    <location>
        <begin position="292"/>
        <end position="326"/>
    </location>
</feature>
<dbReference type="Pfam" id="PF01648">
    <property type="entry name" value="ACPS"/>
    <property type="match status" value="1"/>
</dbReference>
<feature type="compositionally biased region" description="Basic and acidic residues" evidence="3">
    <location>
        <begin position="260"/>
        <end position="271"/>
    </location>
</feature>
<feature type="compositionally biased region" description="Low complexity" evidence="3">
    <location>
        <begin position="485"/>
        <end position="504"/>
    </location>
</feature>
<dbReference type="Proteomes" id="UP001165090">
    <property type="component" value="Unassembled WGS sequence"/>
</dbReference>
<dbReference type="PANTHER" id="PTHR12215">
    <property type="entry name" value="PHOSPHOPANTETHEINE TRANSFERASE"/>
    <property type="match status" value="1"/>
</dbReference>
<dbReference type="InterPro" id="IPR050559">
    <property type="entry name" value="P-Pant_transferase_sf"/>
</dbReference>
<evidence type="ECO:0000313" key="5">
    <source>
        <dbReference type="EMBL" id="GLI61226.1"/>
    </source>
</evidence>
<protein>
    <recommendedName>
        <fullName evidence="1">holo-[acyl-carrier-protein] synthase</fullName>
        <ecNumber evidence="1">2.7.8.7</ecNumber>
    </recommendedName>
</protein>
<keyword evidence="2" id="KW-0808">Transferase</keyword>
<keyword evidence="6" id="KW-1185">Reference proteome</keyword>
<dbReference type="InterPro" id="IPR037143">
    <property type="entry name" value="4-PPantetheinyl_Trfase_dom_sf"/>
</dbReference>
<organism evidence="5 6">
    <name type="scientific">Volvox africanus</name>
    <dbReference type="NCBI Taxonomy" id="51714"/>
    <lineage>
        <taxon>Eukaryota</taxon>
        <taxon>Viridiplantae</taxon>
        <taxon>Chlorophyta</taxon>
        <taxon>core chlorophytes</taxon>
        <taxon>Chlorophyceae</taxon>
        <taxon>CS clade</taxon>
        <taxon>Chlamydomonadales</taxon>
        <taxon>Volvocaceae</taxon>
        <taxon>Volvox</taxon>
    </lineage>
</organism>
<gene>
    <name evidence="5" type="ORF">VaNZ11_003521</name>
</gene>
<evidence type="ECO:0000256" key="1">
    <source>
        <dbReference type="ARBA" id="ARBA00013172"/>
    </source>
</evidence>
<dbReference type="PANTHER" id="PTHR12215:SF15">
    <property type="entry name" value="4'-PHOSPHOPANTETHEINYL TRANSFERASE SUPERFAMILY-RELATED"/>
    <property type="match status" value="1"/>
</dbReference>
<dbReference type="SUPFAM" id="SSF56214">
    <property type="entry name" value="4'-phosphopantetheinyl transferase"/>
    <property type="match status" value="2"/>
</dbReference>
<accession>A0ABQ5RUW7</accession>
<evidence type="ECO:0000256" key="3">
    <source>
        <dbReference type="SAM" id="MobiDB-lite"/>
    </source>
</evidence>
<evidence type="ECO:0000259" key="4">
    <source>
        <dbReference type="Pfam" id="PF01648"/>
    </source>
</evidence>
<dbReference type="InterPro" id="IPR008278">
    <property type="entry name" value="4-PPantetheinyl_Trfase_dom"/>
</dbReference>
<evidence type="ECO:0000313" key="6">
    <source>
        <dbReference type="Proteomes" id="UP001165090"/>
    </source>
</evidence>
<dbReference type="EC" id="2.7.8.7" evidence="1"/>
<feature type="compositionally biased region" description="Polar residues" evidence="3">
    <location>
        <begin position="221"/>
        <end position="237"/>
    </location>
</feature>
<proteinExistence type="predicted"/>